<evidence type="ECO:0000256" key="1">
    <source>
        <dbReference type="SAM" id="SignalP"/>
    </source>
</evidence>
<protein>
    <recommendedName>
        <fullName evidence="4">Lipoprotein</fullName>
    </recommendedName>
</protein>
<evidence type="ECO:0000313" key="2">
    <source>
        <dbReference type="EMBL" id="GLH68990.1"/>
    </source>
</evidence>
<name>A0ABQ5Q4E6_9BACT</name>
<gene>
    <name evidence="2" type="ORF">GETHPA_05230</name>
</gene>
<organism evidence="2 3">
    <name type="scientific">Geothrix rubra</name>
    <dbReference type="NCBI Taxonomy" id="2927977"/>
    <lineage>
        <taxon>Bacteria</taxon>
        <taxon>Pseudomonadati</taxon>
        <taxon>Acidobacteriota</taxon>
        <taxon>Holophagae</taxon>
        <taxon>Holophagales</taxon>
        <taxon>Holophagaceae</taxon>
        <taxon>Geothrix</taxon>
    </lineage>
</organism>
<dbReference type="RefSeq" id="WP_285722700.1">
    <property type="nucleotide sequence ID" value="NZ_BSDD01000001.1"/>
</dbReference>
<sequence length="185" mass="20438">MRRPLLTALLIPAALLSLACSSKLEKDKAEALLAKAYPVVVPVPVPERASAEKGSPEALRLQALKENLDRSGWFDIARTEEGNRETYTFRLKADAPKTITAAPKGFRIPAAEAVFVRALRLEPTREGARVAYQIRLANPTAQFPLFQALHPDVALGAMKERHATFERHGGRWELTGTDESFHKAD</sequence>
<keyword evidence="3" id="KW-1185">Reference proteome</keyword>
<dbReference type="PROSITE" id="PS51257">
    <property type="entry name" value="PROKAR_LIPOPROTEIN"/>
    <property type="match status" value="1"/>
</dbReference>
<reference evidence="2 3" key="1">
    <citation type="journal article" date="2023" name="Antonie Van Leeuwenhoek">
        <title>Mesoterricola silvestris gen. nov., sp. nov., Mesoterricola sediminis sp. nov., Geothrix oryzae sp. nov., Geothrix edaphica sp. nov., Geothrix rubra sp. nov., and Geothrix limicola sp. nov., six novel members of Acidobacteriota isolated from soils.</title>
        <authorList>
            <person name="Itoh H."/>
            <person name="Sugisawa Y."/>
            <person name="Mise K."/>
            <person name="Xu Z."/>
            <person name="Kuniyasu M."/>
            <person name="Ushijima N."/>
            <person name="Kawano K."/>
            <person name="Kobayashi E."/>
            <person name="Shiratori Y."/>
            <person name="Masuda Y."/>
            <person name="Senoo K."/>
        </authorList>
    </citation>
    <scope>NUCLEOTIDE SEQUENCE [LARGE SCALE GENOMIC DNA]</scope>
    <source>
        <strain evidence="2 3">Red803</strain>
    </source>
</reference>
<comment type="caution">
    <text evidence="2">The sequence shown here is derived from an EMBL/GenBank/DDBJ whole genome shotgun (WGS) entry which is preliminary data.</text>
</comment>
<dbReference type="Proteomes" id="UP001165089">
    <property type="component" value="Unassembled WGS sequence"/>
</dbReference>
<accession>A0ABQ5Q4E6</accession>
<dbReference type="EMBL" id="BSDD01000001">
    <property type="protein sequence ID" value="GLH68990.1"/>
    <property type="molecule type" value="Genomic_DNA"/>
</dbReference>
<feature type="signal peptide" evidence="1">
    <location>
        <begin position="1"/>
        <end position="19"/>
    </location>
</feature>
<proteinExistence type="predicted"/>
<evidence type="ECO:0008006" key="4">
    <source>
        <dbReference type="Google" id="ProtNLM"/>
    </source>
</evidence>
<keyword evidence="1" id="KW-0732">Signal</keyword>
<evidence type="ECO:0000313" key="3">
    <source>
        <dbReference type="Proteomes" id="UP001165089"/>
    </source>
</evidence>
<feature type="chain" id="PRO_5045827596" description="Lipoprotein" evidence="1">
    <location>
        <begin position="20"/>
        <end position="185"/>
    </location>
</feature>